<feature type="non-terminal residue" evidence="5">
    <location>
        <position position="326"/>
    </location>
</feature>
<dbReference type="InterPro" id="IPR036291">
    <property type="entry name" value="NAD(P)-bd_dom_sf"/>
</dbReference>
<keyword evidence="2" id="KW-0560">Oxidoreductase</keyword>
<dbReference type="PRINTS" id="PR00080">
    <property type="entry name" value="SDRFAMILY"/>
</dbReference>
<dbReference type="PRINTS" id="PR00081">
    <property type="entry name" value="GDHRDH"/>
</dbReference>
<sequence length="326" mass="34344">MRIRGRVVVVTGASSGIGRATALAFAEHKAGAVVLAARREDALEDLAREVRKAGARTMVVPVDVTDEAAVRELADRAVEEFGRVDVWVNDAAVAVYGSVEELPLQDVRRVLDVDVLGYLHGIRAVLPLMRDRGEGVIVNIASVLSVIPVPYGAPYSMAKAAVLSLAGSVRSELRLEGQKGIHVVSVLPTTVDTPFFHQAGNHTGRRLLAMPPVNAPQRVADAVVDAVRHPRPEIPVGSGAGSLLRAARKHPEKTARAIARHVDTQHLSRRHGAAPTSGNLHRPSPVAADAAVQGGWHGRTRTRVRGVVLAAAAVGGGLAVRHALAG</sequence>
<gene>
    <name evidence="5" type="ORF">N866_04190</name>
</gene>
<evidence type="ECO:0000256" key="2">
    <source>
        <dbReference type="ARBA" id="ARBA00023002"/>
    </source>
</evidence>
<dbReference type="PANTHER" id="PTHR44196:SF1">
    <property type="entry name" value="DEHYDROGENASE_REDUCTASE SDR FAMILY MEMBER 7B"/>
    <property type="match status" value="1"/>
</dbReference>
<evidence type="ECO:0000256" key="3">
    <source>
        <dbReference type="RuleBase" id="RU000363"/>
    </source>
</evidence>
<comment type="similarity">
    <text evidence="1 3">Belongs to the short-chain dehydrogenases/reductases (SDR) family.</text>
</comment>
<evidence type="ECO:0000313" key="6">
    <source>
        <dbReference type="Proteomes" id="UP000019753"/>
    </source>
</evidence>
<dbReference type="Proteomes" id="UP000019753">
    <property type="component" value="Unassembled WGS sequence"/>
</dbReference>
<evidence type="ECO:0000256" key="4">
    <source>
        <dbReference type="SAM" id="MobiDB-lite"/>
    </source>
</evidence>
<dbReference type="RefSeq" id="WP_034226867.1">
    <property type="nucleotide sequence ID" value="NZ_AXCW01000146.1"/>
</dbReference>
<evidence type="ECO:0000256" key="1">
    <source>
        <dbReference type="ARBA" id="ARBA00006484"/>
    </source>
</evidence>
<dbReference type="PANTHER" id="PTHR44196">
    <property type="entry name" value="DEHYDROGENASE/REDUCTASE SDR FAMILY MEMBER 7B"/>
    <property type="match status" value="1"/>
</dbReference>
<dbReference type="SUPFAM" id="SSF51735">
    <property type="entry name" value="NAD(P)-binding Rossmann-fold domains"/>
    <property type="match status" value="1"/>
</dbReference>
<comment type="caution">
    <text evidence="5">The sequence shown here is derived from an EMBL/GenBank/DDBJ whole genome shotgun (WGS) entry which is preliminary data.</text>
</comment>
<dbReference type="PROSITE" id="PS00061">
    <property type="entry name" value="ADH_SHORT"/>
    <property type="match status" value="1"/>
</dbReference>
<dbReference type="Gene3D" id="3.40.50.720">
    <property type="entry name" value="NAD(P)-binding Rossmann-like Domain"/>
    <property type="match status" value="1"/>
</dbReference>
<proteinExistence type="inferred from homology"/>
<dbReference type="GO" id="GO:0016020">
    <property type="term" value="C:membrane"/>
    <property type="evidence" value="ECO:0007669"/>
    <property type="project" value="TreeGrafter"/>
</dbReference>
<keyword evidence="6" id="KW-1185">Reference proteome</keyword>
<reference evidence="5 6" key="1">
    <citation type="submission" date="2014-01" db="EMBL/GenBank/DDBJ databases">
        <title>Actinotalea ferrariae CF5-4.</title>
        <authorList>
            <person name="Chen F."/>
            <person name="Li Y."/>
            <person name="Wang G."/>
        </authorList>
    </citation>
    <scope>NUCLEOTIDE SEQUENCE [LARGE SCALE GENOMIC DNA]</scope>
    <source>
        <strain evidence="5 6">CF5-4</strain>
    </source>
</reference>
<dbReference type="GO" id="GO:0016491">
    <property type="term" value="F:oxidoreductase activity"/>
    <property type="evidence" value="ECO:0007669"/>
    <property type="project" value="UniProtKB-KW"/>
</dbReference>
<dbReference type="Pfam" id="PF00106">
    <property type="entry name" value="adh_short"/>
    <property type="match status" value="1"/>
</dbReference>
<accession>A0A021VP20</accession>
<name>A0A021VP20_9CELL</name>
<dbReference type="EMBL" id="AXCW01000146">
    <property type="protein sequence ID" value="EYR62929.1"/>
    <property type="molecule type" value="Genomic_DNA"/>
</dbReference>
<feature type="region of interest" description="Disordered" evidence="4">
    <location>
        <begin position="264"/>
        <end position="285"/>
    </location>
</feature>
<organism evidence="5 6">
    <name type="scientific">Actinotalea ferrariae CF5-4</name>
    <dbReference type="NCBI Taxonomy" id="948458"/>
    <lineage>
        <taxon>Bacteria</taxon>
        <taxon>Bacillati</taxon>
        <taxon>Actinomycetota</taxon>
        <taxon>Actinomycetes</taxon>
        <taxon>Micrococcales</taxon>
        <taxon>Cellulomonadaceae</taxon>
        <taxon>Actinotalea</taxon>
    </lineage>
</organism>
<dbReference type="OrthoDB" id="151996at2"/>
<dbReference type="InterPro" id="IPR002347">
    <property type="entry name" value="SDR_fam"/>
</dbReference>
<evidence type="ECO:0000313" key="5">
    <source>
        <dbReference type="EMBL" id="EYR62929.1"/>
    </source>
</evidence>
<dbReference type="InterPro" id="IPR020904">
    <property type="entry name" value="Sc_DH/Rdtase_CS"/>
</dbReference>
<dbReference type="AlphaFoldDB" id="A0A021VP20"/>
<protein>
    <submittedName>
        <fullName evidence="5">Short-chain dehydrogenase</fullName>
    </submittedName>
</protein>